<dbReference type="OrthoDB" id="9815923at2"/>
<dbReference type="GO" id="GO:0016740">
    <property type="term" value="F:transferase activity"/>
    <property type="evidence" value="ECO:0007669"/>
    <property type="project" value="UniProtKB-KW"/>
</dbReference>
<sequence>MLHPHKGKLSVLIITLNEERNMKELLTELAFADEVIVVDSYSTDRTKEICMSFPYVKFLENKFENYTSQRNFAMDQAQNDWILFIDADERLTPELKKEVLETIVSEHPKSAYLLYRTFMFKNSKLRFSGWQTDKIFRLFHRGKARYKNERLVHEKPDVIGEIGKLKSKLIHYSYSDYQSYKAKMVAYGRLKAIEAKNRGIVPNFFHFVIKPLYKFVYQYLIRLGILDGGRGIVICYLNAYSVYVRYQFLKEMTAKN</sequence>
<gene>
    <name evidence="3" type="ORF">CHX27_03045</name>
</gene>
<dbReference type="CDD" id="cd02511">
    <property type="entry name" value="Beta4Glucosyltransferase"/>
    <property type="match status" value="1"/>
</dbReference>
<dbReference type="Pfam" id="PF00535">
    <property type="entry name" value="Glycos_transf_2"/>
    <property type="match status" value="1"/>
</dbReference>
<dbReference type="Gene3D" id="3.90.550.10">
    <property type="entry name" value="Spore Coat Polysaccharide Biosynthesis Protein SpsA, Chain A"/>
    <property type="match status" value="1"/>
</dbReference>
<evidence type="ECO:0000259" key="2">
    <source>
        <dbReference type="Pfam" id="PF00535"/>
    </source>
</evidence>
<proteinExistence type="inferred from homology"/>
<keyword evidence="3" id="KW-0808">Transferase</keyword>
<evidence type="ECO:0000256" key="1">
    <source>
        <dbReference type="ARBA" id="ARBA00038494"/>
    </source>
</evidence>
<feature type="domain" description="Glycosyltransferase 2-like" evidence="2">
    <location>
        <begin position="10"/>
        <end position="129"/>
    </location>
</feature>
<dbReference type="PANTHER" id="PTHR43630:SF2">
    <property type="entry name" value="GLYCOSYLTRANSFERASE"/>
    <property type="match status" value="1"/>
</dbReference>
<dbReference type="EMBL" id="NOXX01000143">
    <property type="protein sequence ID" value="OYQ47445.1"/>
    <property type="molecule type" value="Genomic_DNA"/>
</dbReference>
<accession>A0A256A2T1</accession>
<keyword evidence="4" id="KW-1185">Reference proteome</keyword>
<dbReference type="Proteomes" id="UP000216035">
    <property type="component" value="Unassembled WGS sequence"/>
</dbReference>
<dbReference type="AlphaFoldDB" id="A0A256A2T1"/>
<evidence type="ECO:0000313" key="3">
    <source>
        <dbReference type="EMBL" id="OYQ47445.1"/>
    </source>
</evidence>
<comment type="caution">
    <text evidence="3">The sequence shown here is derived from an EMBL/GenBank/DDBJ whole genome shotgun (WGS) entry which is preliminary data.</text>
</comment>
<organism evidence="3 4">
    <name type="scientific">Flavobacterium aurantiibacter</name>
    <dbReference type="NCBI Taxonomy" id="2023067"/>
    <lineage>
        <taxon>Bacteria</taxon>
        <taxon>Pseudomonadati</taxon>
        <taxon>Bacteroidota</taxon>
        <taxon>Flavobacteriia</taxon>
        <taxon>Flavobacteriales</taxon>
        <taxon>Flavobacteriaceae</taxon>
        <taxon>Flavobacterium</taxon>
    </lineage>
</organism>
<comment type="similarity">
    <text evidence="1">Belongs to the glycosyltransferase 2 family. WaaE/KdtX subfamily.</text>
</comment>
<dbReference type="PANTHER" id="PTHR43630">
    <property type="entry name" value="POLY-BETA-1,6-N-ACETYL-D-GLUCOSAMINE SYNTHASE"/>
    <property type="match status" value="1"/>
</dbReference>
<dbReference type="InterPro" id="IPR029044">
    <property type="entry name" value="Nucleotide-diphossugar_trans"/>
</dbReference>
<evidence type="ECO:0000313" key="4">
    <source>
        <dbReference type="Proteomes" id="UP000216035"/>
    </source>
</evidence>
<dbReference type="RefSeq" id="WP_094485293.1">
    <property type="nucleotide sequence ID" value="NZ_NOXX01000143.1"/>
</dbReference>
<dbReference type="InterPro" id="IPR001173">
    <property type="entry name" value="Glyco_trans_2-like"/>
</dbReference>
<name>A0A256A2T1_9FLAO</name>
<dbReference type="SUPFAM" id="SSF53448">
    <property type="entry name" value="Nucleotide-diphospho-sugar transferases"/>
    <property type="match status" value="1"/>
</dbReference>
<reference evidence="3 4" key="1">
    <citation type="submission" date="2017-07" db="EMBL/GenBank/DDBJ databases">
        <title>Flavobacterium cyanobacteriorum sp. nov., isolated from cyanobacterial aggregates in a eutrophic lake.</title>
        <authorList>
            <person name="Cai H."/>
        </authorList>
    </citation>
    <scope>NUCLEOTIDE SEQUENCE [LARGE SCALE GENOMIC DNA]</scope>
    <source>
        <strain evidence="3 4">TH167</strain>
    </source>
</reference>
<protein>
    <submittedName>
        <fullName evidence="3">Glycosyl transferase</fullName>
    </submittedName>
</protein>